<dbReference type="AlphaFoldDB" id="A0A4R5PUR8"/>
<accession>A0A4R5PUR8</accession>
<keyword evidence="2" id="KW-1185">Reference proteome</keyword>
<organism evidence="1 2">
    <name type="scientific">Dankookia rubra</name>
    <dbReference type="NCBI Taxonomy" id="1442381"/>
    <lineage>
        <taxon>Bacteria</taxon>
        <taxon>Pseudomonadati</taxon>
        <taxon>Pseudomonadota</taxon>
        <taxon>Alphaproteobacteria</taxon>
        <taxon>Acetobacterales</taxon>
        <taxon>Roseomonadaceae</taxon>
        <taxon>Dankookia</taxon>
    </lineage>
</organism>
<sequence>MTGNTRKCRQSRAAPWGIAGAARARGLAPGHGQWRWTGEFSASTSGEDSPSRYTAWIGTAYAQEDAATAHAQWRTVADQLRPKVPKLAALM</sequence>
<proteinExistence type="predicted"/>
<reference evidence="1 2" key="1">
    <citation type="journal article" date="2016" name="J. Microbiol.">
        <title>Dankookia rubra gen. nov., sp. nov., an alphaproteobacterium isolated from sediment of a shallow stream.</title>
        <authorList>
            <person name="Kim W.H."/>
            <person name="Kim D.H."/>
            <person name="Kang K."/>
            <person name="Ahn T.Y."/>
        </authorList>
    </citation>
    <scope>NUCLEOTIDE SEQUENCE [LARGE SCALE GENOMIC DNA]</scope>
    <source>
        <strain evidence="1 2">JCM30602</strain>
    </source>
</reference>
<evidence type="ECO:0000313" key="2">
    <source>
        <dbReference type="Proteomes" id="UP000295096"/>
    </source>
</evidence>
<dbReference type="Proteomes" id="UP000295096">
    <property type="component" value="Unassembled WGS sequence"/>
</dbReference>
<comment type="caution">
    <text evidence="1">The sequence shown here is derived from an EMBL/GenBank/DDBJ whole genome shotgun (WGS) entry which is preliminary data.</text>
</comment>
<protein>
    <submittedName>
        <fullName evidence="1">Uncharacterized protein</fullName>
    </submittedName>
</protein>
<gene>
    <name evidence="1" type="ORF">E2C06_37065</name>
</gene>
<evidence type="ECO:0000313" key="1">
    <source>
        <dbReference type="EMBL" id="TDH49171.1"/>
    </source>
</evidence>
<feature type="non-terminal residue" evidence="1">
    <location>
        <position position="91"/>
    </location>
</feature>
<name>A0A4R5PUR8_9PROT</name>
<dbReference type="EMBL" id="SMSJ01000384">
    <property type="protein sequence ID" value="TDH49171.1"/>
    <property type="molecule type" value="Genomic_DNA"/>
</dbReference>